<dbReference type="EMBL" id="BJYR01000020">
    <property type="protein sequence ID" value="GEO01187.1"/>
    <property type="molecule type" value="Genomic_DNA"/>
</dbReference>
<comment type="similarity">
    <text evidence="1">Belongs to the LysR transcriptional regulatory family.</text>
</comment>
<organism evidence="6 7">
    <name type="scientific">Novosphingobium sediminis</name>
    <dbReference type="NCBI Taxonomy" id="707214"/>
    <lineage>
        <taxon>Bacteria</taxon>
        <taxon>Pseudomonadati</taxon>
        <taxon>Pseudomonadota</taxon>
        <taxon>Alphaproteobacteria</taxon>
        <taxon>Sphingomonadales</taxon>
        <taxon>Sphingomonadaceae</taxon>
        <taxon>Novosphingobium</taxon>
    </lineage>
</organism>
<dbReference type="Pfam" id="PF00126">
    <property type="entry name" value="HTH_1"/>
    <property type="match status" value="1"/>
</dbReference>
<evidence type="ECO:0000256" key="2">
    <source>
        <dbReference type="ARBA" id="ARBA00023015"/>
    </source>
</evidence>
<dbReference type="SUPFAM" id="SSF46785">
    <property type="entry name" value="Winged helix' DNA-binding domain"/>
    <property type="match status" value="1"/>
</dbReference>
<dbReference type="PANTHER" id="PTHR30126">
    <property type="entry name" value="HTH-TYPE TRANSCRIPTIONAL REGULATOR"/>
    <property type="match status" value="1"/>
</dbReference>
<keyword evidence="2" id="KW-0805">Transcription regulation</keyword>
<comment type="caution">
    <text evidence="6">The sequence shown here is derived from an EMBL/GenBank/DDBJ whole genome shotgun (WGS) entry which is preliminary data.</text>
</comment>
<reference evidence="6 7" key="1">
    <citation type="submission" date="2019-07" db="EMBL/GenBank/DDBJ databases">
        <title>Whole genome shotgun sequence of Novosphingobium sediminis NBRC 106119.</title>
        <authorList>
            <person name="Hosoyama A."/>
            <person name="Uohara A."/>
            <person name="Ohji S."/>
            <person name="Ichikawa N."/>
        </authorList>
    </citation>
    <scope>NUCLEOTIDE SEQUENCE [LARGE SCALE GENOMIC DNA]</scope>
    <source>
        <strain evidence="6 7">NBRC 106119</strain>
    </source>
</reference>
<dbReference type="Proteomes" id="UP000321464">
    <property type="component" value="Unassembled WGS sequence"/>
</dbReference>
<evidence type="ECO:0000256" key="1">
    <source>
        <dbReference type="ARBA" id="ARBA00009437"/>
    </source>
</evidence>
<dbReference type="PROSITE" id="PS50931">
    <property type="entry name" value="HTH_LYSR"/>
    <property type="match status" value="1"/>
</dbReference>
<sequence length="281" mass="31193">MDIVTIRTFLAAASAGSFSEASHRVHASPSAVTERIKQLEHVLRVRLFERDKRGCRLTAAGRRFLDPALKMQRAWQHGCEQTALPSRFTQLVRVGGQHALWPRLLMPWLDAMRDSHRDIAFHAVAAAPAQLNRALDDAELDIAFLYEPQLARGRRMEQLAEDRLILVTANPAVDWTENFVRTEWGEAVNDELRGRLGDLPAPGLTLDLGVLSLDWLARTGSSGFVPERLAESHLSSGQLEPVEDMPALAFSPYVCWSTAMEDSLVDGMIALARSMMEGAAQ</sequence>
<proteinExistence type="inferred from homology"/>
<dbReference type="FunFam" id="1.10.10.10:FF:000001">
    <property type="entry name" value="LysR family transcriptional regulator"/>
    <property type="match status" value="1"/>
</dbReference>
<dbReference type="PANTHER" id="PTHR30126:SF21">
    <property type="entry name" value="TRANSCRIPTIONAL REGULATOR-RELATED"/>
    <property type="match status" value="1"/>
</dbReference>
<dbReference type="Gene3D" id="1.10.10.10">
    <property type="entry name" value="Winged helix-like DNA-binding domain superfamily/Winged helix DNA-binding domain"/>
    <property type="match status" value="1"/>
</dbReference>
<feature type="domain" description="HTH lysR-type" evidence="5">
    <location>
        <begin position="1"/>
        <end position="58"/>
    </location>
</feature>
<evidence type="ECO:0000256" key="4">
    <source>
        <dbReference type="ARBA" id="ARBA00023163"/>
    </source>
</evidence>
<dbReference type="GO" id="GO:0000976">
    <property type="term" value="F:transcription cis-regulatory region binding"/>
    <property type="evidence" value="ECO:0007669"/>
    <property type="project" value="TreeGrafter"/>
</dbReference>
<name>A0A512ANL2_9SPHN</name>
<evidence type="ECO:0000313" key="6">
    <source>
        <dbReference type="EMBL" id="GEO01187.1"/>
    </source>
</evidence>
<dbReference type="InterPro" id="IPR005119">
    <property type="entry name" value="LysR_subst-bd"/>
</dbReference>
<dbReference type="GO" id="GO:0003700">
    <property type="term" value="F:DNA-binding transcription factor activity"/>
    <property type="evidence" value="ECO:0007669"/>
    <property type="project" value="InterPro"/>
</dbReference>
<dbReference type="InterPro" id="IPR000847">
    <property type="entry name" value="LysR_HTH_N"/>
</dbReference>
<evidence type="ECO:0000259" key="5">
    <source>
        <dbReference type="PROSITE" id="PS50931"/>
    </source>
</evidence>
<protein>
    <recommendedName>
        <fullName evidence="5">HTH lysR-type domain-containing protein</fullName>
    </recommendedName>
</protein>
<keyword evidence="4" id="KW-0804">Transcription</keyword>
<evidence type="ECO:0000256" key="3">
    <source>
        <dbReference type="ARBA" id="ARBA00023125"/>
    </source>
</evidence>
<dbReference type="Pfam" id="PF03466">
    <property type="entry name" value="LysR_substrate"/>
    <property type="match status" value="1"/>
</dbReference>
<dbReference type="OrthoDB" id="9786526at2"/>
<gene>
    <name evidence="6" type="ORF">NSE01_30190</name>
</gene>
<evidence type="ECO:0000313" key="7">
    <source>
        <dbReference type="Proteomes" id="UP000321464"/>
    </source>
</evidence>
<keyword evidence="3" id="KW-0238">DNA-binding</keyword>
<accession>A0A512ANL2</accession>
<dbReference type="InterPro" id="IPR036390">
    <property type="entry name" value="WH_DNA-bd_sf"/>
</dbReference>
<dbReference type="Gene3D" id="3.40.190.10">
    <property type="entry name" value="Periplasmic binding protein-like II"/>
    <property type="match status" value="1"/>
</dbReference>
<dbReference type="AlphaFoldDB" id="A0A512ANL2"/>
<keyword evidence="7" id="KW-1185">Reference proteome</keyword>
<dbReference type="InterPro" id="IPR036388">
    <property type="entry name" value="WH-like_DNA-bd_sf"/>
</dbReference>
<dbReference type="SUPFAM" id="SSF53850">
    <property type="entry name" value="Periplasmic binding protein-like II"/>
    <property type="match status" value="1"/>
</dbReference>